<organism evidence="1 2">
    <name type="scientific">Lentilactobacillus rapi DSM 19907 = JCM 15042</name>
    <dbReference type="NCBI Taxonomy" id="1423795"/>
    <lineage>
        <taxon>Bacteria</taxon>
        <taxon>Bacillati</taxon>
        <taxon>Bacillota</taxon>
        <taxon>Bacilli</taxon>
        <taxon>Lactobacillales</taxon>
        <taxon>Lactobacillaceae</taxon>
        <taxon>Lentilactobacillus</taxon>
    </lineage>
</organism>
<reference evidence="1 2" key="1">
    <citation type="journal article" date="2015" name="Genome Announc.">
        <title>Expanding the biotechnology potential of lactobacilli through comparative genomics of 213 strains and associated genera.</title>
        <authorList>
            <person name="Sun Z."/>
            <person name="Harris H.M."/>
            <person name="McCann A."/>
            <person name="Guo C."/>
            <person name="Argimon S."/>
            <person name="Zhang W."/>
            <person name="Yang X."/>
            <person name="Jeffery I.B."/>
            <person name="Cooney J.C."/>
            <person name="Kagawa T.F."/>
            <person name="Liu W."/>
            <person name="Song Y."/>
            <person name="Salvetti E."/>
            <person name="Wrobel A."/>
            <person name="Rasinkangas P."/>
            <person name="Parkhill J."/>
            <person name="Rea M.C."/>
            <person name="O'Sullivan O."/>
            <person name="Ritari J."/>
            <person name="Douillard F.P."/>
            <person name="Paul Ross R."/>
            <person name="Yang R."/>
            <person name="Briner A.E."/>
            <person name="Felis G.E."/>
            <person name="de Vos W.M."/>
            <person name="Barrangou R."/>
            <person name="Klaenhammer T.R."/>
            <person name="Caufield P.W."/>
            <person name="Cui Y."/>
            <person name="Zhang H."/>
            <person name="O'Toole P.W."/>
        </authorList>
    </citation>
    <scope>NUCLEOTIDE SEQUENCE [LARGE SCALE GENOMIC DNA]</scope>
    <source>
        <strain evidence="1 2">DSM 19907</strain>
    </source>
</reference>
<proteinExistence type="predicted"/>
<protein>
    <submittedName>
        <fullName evidence="1">Uncharacterized protein</fullName>
    </submittedName>
</protein>
<sequence length="52" mass="5847">MANNHWSAEIGLIPEFNEKDQLFLIFGIVGLFVKTGRDQPVDASFINIRVAN</sequence>
<gene>
    <name evidence="1" type="ORF">FD12_GL000855</name>
</gene>
<evidence type="ECO:0000313" key="1">
    <source>
        <dbReference type="EMBL" id="KRL15077.1"/>
    </source>
</evidence>
<dbReference type="EMBL" id="AZEI01000080">
    <property type="protein sequence ID" value="KRL15077.1"/>
    <property type="molecule type" value="Genomic_DNA"/>
</dbReference>
<dbReference type="Proteomes" id="UP000051977">
    <property type="component" value="Unassembled WGS sequence"/>
</dbReference>
<keyword evidence="2" id="KW-1185">Reference proteome</keyword>
<comment type="caution">
    <text evidence="1">The sequence shown here is derived from an EMBL/GenBank/DDBJ whole genome shotgun (WGS) entry which is preliminary data.</text>
</comment>
<name>A0ABR5PAG6_9LACO</name>
<accession>A0ABR5PAG6</accession>
<evidence type="ECO:0000313" key="2">
    <source>
        <dbReference type="Proteomes" id="UP000051977"/>
    </source>
</evidence>